<protein>
    <submittedName>
        <fullName evidence="1">Uncharacterized protein</fullName>
    </submittedName>
</protein>
<keyword evidence="2" id="KW-1185">Reference proteome</keyword>
<name>A0ABQ9HMX9_9NEOP</name>
<evidence type="ECO:0000313" key="1">
    <source>
        <dbReference type="EMBL" id="KAJ8885607.1"/>
    </source>
</evidence>
<accession>A0ABQ9HMX9</accession>
<reference evidence="1 2" key="1">
    <citation type="submission" date="2023-02" db="EMBL/GenBank/DDBJ databases">
        <title>LHISI_Scaffold_Assembly.</title>
        <authorList>
            <person name="Stuart O.P."/>
            <person name="Cleave R."/>
            <person name="Magrath M.J.L."/>
            <person name="Mikheyev A.S."/>
        </authorList>
    </citation>
    <scope>NUCLEOTIDE SEQUENCE [LARGE SCALE GENOMIC DNA]</scope>
    <source>
        <strain evidence="1">Daus_M_001</strain>
        <tissue evidence="1">Leg muscle</tissue>
    </source>
</reference>
<sequence>MDINIIPQLVWAMVDGKVCSSLSEMSPQKCYICGATPKYMNEIQLRPQVLNVKQYTFDLSPLHAYIRFCEVLIHIWYCLHWEILMTATLHKDSSAIQINYLRSLDSINS</sequence>
<dbReference type="Proteomes" id="UP001159363">
    <property type="component" value="Chromosome X"/>
</dbReference>
<proteinExistence type="predicted"/>
<gene>
    <name evidence="1" type="ORF">PR048_011805</name>
</gene>
<comment type="caution">
    <text evidence="1">The sequence shown here is derived from an EMBL/GenBank/DDBJ whole genome shotgun (WGS) entry which is preliminary data.</text>
</comment>
<organism evidence="1 2">
    <name type="scientific">Dryococelus australis</name>
    <dbReference type="NCBI Taxonomy" id="614101"/>
    <lineage>
        <taxon>Eukaryota</taxon>
        <taxon>Metazoa</taxon>
        <taxon>Ecdysozoa</taxon>
        <taxon>Arthropoda</taxon>
        <taxon>Hexapoda</taxon>
        <taxon>Insecta</taxon>
        <taxon>Pterygota</taxon>
        <taxon>Neoptera</taxon>
        <taxon>Polyneoptera</taxon>
        <taxon>Phasmatodea</taxon>
        <taxon>Verophasmatodea</taxon>
        <taxon>Anareolatae</taxon>
        <taxon>Phasmatidae</taxon>
        <taxon>Eurycanthinae</taxon>
        <taxon>Dryococelus</taxon>
    </lineage>
</organism>
<evidence type="ECO:0000313" key="2">
    <source>
        <dbReference type="Proteomes" id="UP001159363"/>
    </source>
</evidence>
<dbReference type="EMBL" id="JARBHB010000004">
    <property type="protein sequence ID" value="KAJ8885607.1"/>
    <property type="molecule type" value="Genomic_DNA"/>
</dbReference>